<gene>
    <name evidence="1" type="ORF">SDC9_205726</name>
</gene>
<dbReference type="SUPFAM" id="SSF56300">
    <property type="entry name" value="Metallo-dependent phosphatases"/>
    <property type="match status" value="1"/>
</dbReference>
<evidence type="ECO:0000313" key="1">
    <source>
        <dbReference type="EMBL" id="MPN58029.1"/>
    </source>
</evidence>
<accession>A0A645J5Q3</accession>
<sequence>MPDPGTRNLLLVHYPVWAKKLGHRTYDLILAGHSHGGQVRLPFFGSIITPFNVEEYSMGMFKTPGGPLYVNPGIGWFFLPFRFRCRPELTVFEW</sequence>
<comment type="caution">
    <text evidence="1">The sequence shown here is derived from an EMBL/GenBank/DDBJ whole genome shotgun (WGS) entry which is preliminary data.</text>
</comment>
<reference evidence="1" key="1">
    <citation type="submission" date="2019-08" db="EMBL/GenBank/DDBJ databases">
        <authorList>
            <person name="Kucharzyk K."/>
            <person name="Murdoch R.W."/>
            <person name="Higgins S."/>
            <person name="Loffler F."/>
        </authorList>
    </citation>
    <scope>NUCLEOTIDE SEQUENCE</scope>
</reference>
<dbReference type="InterPro" id="IPR029052">
    <property type="entry name" value="Metallo-depent_PP-like"/>
</dbReference>
<dbReference type="PANTHER" id="PTHR31302">
    <property type="entry name" value="TRANSMEMBRANE PROTEIN WITH METALLOPHOSPHOESTERASE DOMAIN-RELATED"/>
    <property type="match status" value="1"/>
</dbReference>
<dbReference type="InterPro" id="IPR051158">
    <property type="entry name" value="Metallophosphoesterase_sf"/>
</dbReference>
<organism evidence="1">
    <name type="scientific">bioreactor metagenome</name>
    <dbReference type="NCBI Taxonomy" id="1076179"/>
    <lineage>
        <taxon>unclassified sequences</taxon>
        <taxon>metagenomes</taxon>
        <taxon>ecological metagenomes</taxon>
    </lineage>
</organism>
<protein>
    <recommendedName>
        <fullName evidence="2">Calcineurin-like phosphoesterase domain-containing protein</fullName>
    </recommendedName>
</protein>
<proteinExistence type="predicted"/>
<dbReference type="PANTHER" id="PTHR31302:SF0">
    <property type="entry name" value="TRANSMEMBRANE PROTEIN WITH METALLOPHOSPHOESTERASE DOMAIN"/>
    <property type="match status" value="1"/>
</dbReference>
<dbReference type="EMBL" id="VSSQ01130295">
    <property type="protein sequence ID" value="MPN58029.1"/>
    <property type="molecule type" value="Genomic_DNA"/>
</dbReference>
<dbReference type="AlphaFoldDB" id="A0A645J5Q3"/>
<evidence type="ECO:0008006" key="2">
    <source>
        <dbReference type="Google" id="ProtNLM"/>
    </source>
</evidence>
<name>A0A645J5Q3_9ZZZZ</name>